<name>A0A160U1K0_9ZZZZ</name>
<protein>
    <submittedName>
        <fullName evidence="2">Hypothetical membrane protein</fullName>
    </submittedName>
</protein>
<feature type="transmembrane region" description="Helical" evidence="1">
    <location>
        <begin position="152"/>
        <end position="169"/>
    </location>
</feature>
<evidence type="ECO:0000313" key="2">
    <source>
        <dbReference type="EMBL" id="CUS57017.1"/>
    </source>
</evidence>
<dbReference type="EMBL" id="CZQD01000034">
    <property type="protein sequence ID" value="CUS57017.1"/>
    <property type="molecule type" value="Genomic_DNA"/>
</dbReference>
<proteinExistence type="predicted"/>
<keyword evidence="1" id="KW-1133">Transmembrane helix</keyword>
<feature type="transmembrane region" description="Helical" evidence="1">
    <location>
        <begin position="66"/>
        <end position="89"/>
    </location>
</feature>
<feature type="transmembrane region" description="Helical" evidence="1">
    <location>
        <begin position="17"/>
        <end position="36"/>
    </location>
</feature>
<accession>A0A160U1K0</accession>
<reference evidence="2" key="1">
    <citation type="submission" date="2015-10" db="EMBL/GenBank/DDBJ databases">
        <authorList>
            <person name="Gilbert D.G."/>
        </authorList>
    </citation>
    <scope>NUCLEOTIDE SEQUENCE</scope>
</reference>
<dbReference type="AlphaFoldDB" id="A0A160U1K0"/>
<gene>
    <name evidence="2" type="ORF">MGWOODY_Hyp1479</name>
</gene>
<dbReference type="Pfam" id="PF11188">
    <property type="entry name" value="DUF2975"/>
    <property type="match status" value="1"/>
</dbReference>
<dbReference type="InterPro" id="IPR021354">
    <property type="entry name" value="DUF2975"/>
</dbReference>
<sequence>MNTPTLLPDRTRLVCRVLKWLALLILVLMVAAYFLMDVSSSILDSAWEGLQPHVREDVSYSGGKKLLLHVLAAIGYFSLTLIVIGAARVFSVFQKGVVFAPAAVRAVRFLGLTIFLFAAVQLILPTLMVLGLTYDNGPGNRALTLGINSNTVILLMIGAVILVIGQILTQATDIAHENEQFI</sequence>
<feature type="transmembrane region" description="Helical" evidence="1">
    <location>
        <begin position="109"/>
        <end position="132"/>
    </location>
</feature>
<keyword evidence="1" id="KW-0472">Membrane</keyword>
<keyword evidence="1" id="KW-0812">Transmembrane</keyword>
<organism evidence="2">
    <name type="scientific">hydrothermal vent metagenome</name>
    <dbReference type="NCBI Taxonomy" id="652676"/>
    <lineage>
        <taxon>unclassified sequences</taxon>
        <taxon>metagenomes</taxon>
        <taxon>ecological metagenomes</taxon>
    </lineage>
</organism>
<evidence type="ECO:0000256" key="1">
    <source>
        <dbReference type="SAM" id="Phobius"/>
    </source>
</evidence>